<organism evidence="2 3">
    <name type="scientific">Protea cynaroides</name>
    <dbReference type="NCBI Taxonomy" id="273540"/>
    <lineage>
        <taxon>Eukaryota</taxon>
        <taxon>Viridiplantae</taxon>
        <taxon>Streptophyta</taxon>
        <taxon>Embryophyta</taxon>
        <taxon>Tracheophyta</taxon>
        <taxon>Spermatophyta</taxon>
        <taxon>Magnoliopsida</taxon>
        <taxon>Proteales</taxon>
        <taxon>Proteaceae</taxon>
        <taxon>Protea</taxon>
    </lineage>
</organism>
<name>A0A9Q0JTV9_9MAGN</name>
<dbReference type="Pfam" id="PF23156">
    <property type="entry name" value="DUF7054"/>
    <property type="match status" value="1"/>
</dbReference>
<evidence type="ECO:0000259" key="1">
    <source>
        <dbReference type="Pfam" id="PF23156"/>
    </source>
</evidence>
<dbReference type="InterPro" id="IPR055482">
    <property type="entry name" value="DUF7054"/>
</dbReference>
<comment type="caution">
    <text evidence="2">The sequence shown here is derived from an EMBL/GenBank/DDBJ whole genome shotgun (WGS) entry which is preliminary data.</text>
</comment>
<reference evidence="2" key="1">
    <citation type="journal article" date="2023" name="Plant J.">
        <title>The genome of the king protea, Protea cynaroides.</title>
        <authorList>
            <person name="Chang J."/>
            <person name="Duong T.A."/>
            <person name="Schoeman C."/>
            <person name="Ma X."/>
            <person name="Roodt D."/>
            <person name="Barker N."/>
            <person name="Li Z."/>
            <person name="Van de Peer Y."/>
            <person name="Mizrachi E."/>
        </authorList>
    </citation>
    <scope>NUCLEOTIDE SEQUENCE</scope>
    <source>
        <tissue evidence="2">Young leaves</tissue>
    </source>
</reference>
<dbReference type="PANTHER" id="PTHR33270:SF24">
    <property type="entry name" value="EXPRESSED PROTEIN"/>
    <property type="match status" value="1"/>
</dbReference>
<dbReference type="InterPro" id="IPR040358">
    <property type="entry name" value="At4g22758-like"/>
</dbReference>
<dbReference type="EMBL" id="JAMYWD010000012">
    <property type="protein sequence ID" value="KAJ4951646.1"/>
    <property type="molecule type" value="Genomic_DNA"/>
</dbReference>
<dbReference type="Proteomes" id="UP001141806">
    <property type="component" value="Unassembled WGS sequence"/>
</dbReference>
<sequence>MPARLMKLLLKVTIQRSLGAIQVVMLSESVVGDLIAAAVRLYAKEGRRPLLPSTDPAGFDLHYSQFSLENKEFKNRYFHALEIFGFDGYFSNLHFNEEESKIWRMKFRNI</sequence>
<evidence type="ECO:0000313" key="2">
    <source>
        <dbReference type="EMBL" id="KAJ4951646.1"/>
    </source>
</evidence>
<gene>
    <name evidence="2" type="ORF">NE237_028478</name>
</gene>
<dbReference type="PANTHER" id="PTHR33270">
    <property type="entry name" value="BNAC05G50380D PROTEIN"/>
    <property type="match status" value="1"/>
</dbReference>
<accession>A0A9Q0JTV9</accession>
<feature type="domain" description="DUF7054" evidence="1">
    <location>
        <begin position="5"/>
        <end position="70"/>
    </location>
</feature>
<evidence type="ECO:0000313" key="3">
    <source>
        <dbReference type="Proteomes" id="UP001141806"/>
    </source>
</evidence>
<dbReference type="OrthoDB" id="651546at2759"/>
<proteinExistence type="predicted"/>
<keyword evidence="3" id="KW-1185">Reference proteome</keyword>
<protein>
    <recommendedName>
        <fullName evidence="1">DUF7054 domain-containing protein</fullName>
    </recommendedName>
</protein>
<dbReference type="AlphaFoldDB" id="A0A9Q0JTV9"/>